<proteinExistence type="predicted"/>
<dbReference type="EMBL" id="CM007383">
    <property type="protein sequence ID" value="ONK74045.1"/>
    <property type="molecule type" value="Genomic_DNA"/>
</dbReference>
<sequence length="79" mass="8788">MGIDEEDHHEEDTEVVNIETTIRTGQGQETEIMHNDEEIDGDAQIMLVVMHKPLSSIKVLTLVKLGTLVKTLMKPGFAS</sequence>
<keyword evidence="2" id="KW-1185">Reference proteome</keyword>
<gene>
    <name evidence="1" type="ORF">A4U43_C03F2220</name>
</gene>
<name>A0A5P1F6N6_ASPOF</name>
<dbReference type="Proteomes" id="UP000243459">
    <property type="component" value="Chromosome 3"/>
</dbReference>
<protein>
    <submittedName>
        <fullName evidence="1">Uncharacterized protein</fullName>
    </submittedName>
</protein>
<feature type="non-terminal residue" evidence="1">
    <location>
        <position position="79"/>
    </location>
</feature>
<dbReference type="Gramene" id="ONK74045">
    <property type="protein sequence ID" value="ONK74045"/>
    <property type="gene ID" value="A4U43_C03F2220"/>
</dbReference>
<dbReference type="AlphaFoldDB" id="A0A5P1F6N6"/>
<organism evidence="1 2">
    <name type="scientific">Asparagus officinalis</name>
    <name type="common">Garden asparagus</name>
    <dbReference type="NCBI Taxonomy" id="4686"/>
    <lineage>
        <taxon>Eukaryota</taxon>
        <taxon>Viridiplantae</taxon>
        <taxon>Streptophyta</taxon>
        <taxon>Embryophyta</taxon>
        <taxon>Tracheophyta</taxon>
        <taxon>Spermatophyta</taxon>
        <taxon>Magnoliopsida</taxon>
        <taxon>Liliopsida</taxon>
        <taxon>Asparagales</taxon>
        <taxon>Asparagaceae</taxon>
        <taxon>Asparagoideae</taxon>
        <taxon>Asparagus</taxon>
    </lineage>
</organism>
<evidence type="ECO:0000313" key="1">
    <source>
        <dbReference type="EMBL" id="ONK74045.1"/>
    </source>
</evidence>
<accession>A0A5P1F6N6</accession>
<evidence type="ECO:0000313" key="2">
    <source>
        <dbReference type="Proteomes" id="UP000243459"/>
    </source>
</evidence>
<reference evidence="2" key="1">
    <citation type="journal article" date="2017" name="Nat. Commun.">
        <title>The asparagus genome sheds light on the origin and evolution of a young Y chromosome.</title>
        <authorList>
            <person name="Harkess A."/>
            <person name="Zhou J."/>
            <person name="Xu C."/>
            <person name="Bowers J.E."/>
            <person name="Van der Hulst R."/>
            <person name="Ayyampalayam S."/>
            <person name="Mercati F."/>
            <person name="Riccardi P."/>
            <person name="McKain M.R."/>
            <person name="Kakrana A."/>
            <person name="Tang H."/>
            <person name="Ray J."/>
            <person name="Groenendijk J."/>
            <person name="Arikit S."/>
            <person name="Mathioni S.M."/>
            <person name="Nakano M."/>
            <person name="Shan H."/>
            <person name="Telgmann-Rauber A."/>
            <person name="Kanno A."/>
            <person name="Yue Z."/>
            <person name="Chen H."/>
            <person name="Li W."/>
            <person name="Chen Y."/>
            <person name="Xu X."/>
            <person name="Zhang Y."/>
            <person name="Luo S."/>
            <person name="Chen H."/>
            <person name="Gao J."/>
            <person name="Mao Z."/>
            <person name="Pires J.C."/>
            <person name="Luo M."/>
            <person name="Kudrna D."/>
            <person name="Wing R.A."/>
            <person name="Meyers B.C."/>
            <person name="Yi K."/>
            <person name="Kong H."/>
            <person name="Lavrijsen P."/>
            <person name="Sunseri F."/>
            <person name="Falavigna A."/>
            <person name="Ye Y."/>
            <person name="Leebens-Mack J.H."/>
            <person name="Chen G."/>
        </authorList>
    </citation>
    <scope>NUCLEOTIDE SEQUENCE [LARGE SCALE GENOMIC DNA]</scope>
    <source>
        <strain evidence="2">cv. DH0086</strain>
    </source>
</reference>